<evidence type="ECO:0000256" key="2">
    <source>
        <dbReference type="ARBA" id="ARBA00022777"/>
    </source>
</evidence>
<evidence type="ECO:0000256" key="1">
    <source>
        <dbReference type="ARBA" id="ARBA00022679"/>
    </source>
</evidence>
<dbReference type="PANTHER" id="PTHR10584">
    <property type="entry name" value="SUGAR KINASE"/>
    <property type="match status" value="1"/>
</dbReference>
<dbReference type="InterPro" id="IPR029056">
    <property type="entry name" value="Ribokinase-like"/>
</dbReference>
<evidence type="ECO:0000259" key="3">
    <source>
        <dbReference type="Pfam" id="PF00294"/>
    </source>
</evidence>
<sequence>LWNTSIEDGLKSTTIFFSSLFTTNTSQIEPIWRNAIRTAGKFGKKVIISLGGIDTVPKRKLGRVMDIIKEYADIVFMNEKEHDFVQNYYHKEISSIFLKAELIVITRGWKGHILLKKEGGIYISSFPGEALEPSEQIFDIGAGDAFCAGFIFALSRGVNPEEAGKFASEVSLIKIRCPESHLTKGSLVELKNLKLTNS</sequence>
<gene>
    <name evidence="4" type="ORF">COY73_01715</name>
</gene>
<comment type="caution">
    <text evidence="4">The sequence shown here is derived from an EMBL/GenBank/DDBJ whole genome shotgun (WGS) entry which is preliminary data.</text>
</comment>
<organism evidence="4 5">
    <name type="scientific">Candidatus Nealsonbacteria bacterium CG_4_10_14_0_8_um_filter_37_14</name>
    <dbReference type="NCBI Taxonomy" id="1974684"/>
    <lineage>
        <taxon>Bacteria</taxon>
        <taxon>Candidatus Nealsoniibacteriota</taxon>
    </lineage>
</organism>
<dbReference type="Gene3D" id="3.40.1190.20">
    <property type="match status" value="1"/>
</dbReference>
<protein>
    <recommendedName>
        <fullName evidence="3">Carbohydrate kinase PfkB domain-containing protein</fullName>
    </recommendedName>
</protein>
<feature type="non-terminal residue" evidence="4">
    <location>
        <position position="1"/>
    </location>
</feature>
<evidence type="ECO:0000313" key="4">
    <source>
        <dbReference type="EMBL" id="PIY89184.1"/>
    </source>
</evidence>
<proteinExistence type="predicted"/>
<accession>A0A2M7R6G8</accession>
<keyword evidence="1" id="KW-0808">Transferase</keyword>
<reference evidence="5" key="1">
    <citation type="submission" date="2017-09" db="EMBL/GenBank/DDBJ databases">
        <title>Depth-based differentiation of microbial function through sediment-hosted aquifers and enrichment of novel symbionts in the deep terrestrial subsurface.</title>
        <authorList>
            <person name="Probst A.J."/>
            <person name="Ladd B."/>
            <person name="Jarett J.K."/>
            <person name="Geller-Mcgrath D.E."/>
            <person name="Sieber C.M.K."/>
            <person name="Emerson J.B."/>
            <person name="Anantharaman K."/>
            <person name="Thomas B.C."/>
            <person name="Malmstrom R."/>
            <person name="Stieglmeier M."/>
            <person name="Klingl A."/>
            <person name="Woyke T."/>
            <person name="Ryan C.M."/>
            <person name="Banfield J.F."/>
        </authorList>
    </citation>
    <scope>NUCLEOTIDE SEQUENCE [LARGE SCALE GENOMIC DNA]</scope>
</reference>
<dbReference type="EMBL" id="PFLW01000043">
    <property type="protein sequence ID" value="PIY89184.1"/>
    <property type="molecule type" value="Genomic_DNA"/>
</dbReference>
<feature type="domain" description="Carbohydrate kinase PfkB" evidence="3">
    <location>
        <begin position="56"/>
        <end position="179"/>
    </location>
</feature>
<evidence type="ECO:0000313" key="5">
    <source>
        <dbReference type="Proteomes" id="UP000230767"/>
    </source>
</evidence>
<dbReference type="SUPFAM" id="SSF53613">
    <property type="entry name" value="Ribokinase-like"/>
    <property type="match status" value="1"/>
</dbReference>
<dbReference type="InterPro" id="IPR011611">
    <property type="entry name" value="PfkB_dom"/>
</dbReference>
<dbReference type="Pfam" id="PF00294">
    <property type="entry name" value="PfkB"/>
    <property type="match status" value="1"/>
</dbReference>
<name>A0A2M7R6G8_9BACT</name>
<dbReference type="Proteomes" id="UP000230767">
    <property type="component" value="Unassembled WGS sequence"/>
</dbReference>
<dbReference type="AlphaFoldDB" id="A0A2M7R6G8"/>
<dbReference type="PANTHER" id="PTHR10584:SF166">
    <property type="entry name" value="RIBOKINASE"/>
    <property type="match status" value="1"/>
</dbReference>
<keyword evidence="2" id="KW-0418">Kinase</keyword>
<dbReference type="GO" id="GO:0016301">
    <property type="term" value="F:kinase activity"/>
    <property type="evidence" value="ECO:0007669"/>
    <property type="project" value="UniProtKB-KW"/>
</dbReference>